<sequence length="128" mass="14725">MEAAVKWNESAIEFGFHGLDHFCTVKFAEMEKASQSPKLVLLLDAFESDHRPNWSSQYYGKRWKPFRKRLHEIEENLISGMDEAFWRMAGRLAQNREAGPRDLQPAARRHPVALRTSRGQEGPSAESP</sequence>
<organism evidence="2 3">
    <name type="scientific">Luteolibacter rhizosphaerae</name>
    <dbReference type="NCBI Taxonomy" id="2989719"/>
    <lineage>
        <taxon>Bacteria</taxon>
        <taxon>Pseudomonadati</taxon>
        <taxon>Verrucomicrobiota</taxon>
        <taxon>Verrucomicrobiia</taxon>
        <taxon>Verrucomicrobiales</taxon>
        <taxon>Verrucomicrobiaceae</taxon>
        <taxon>Luteolibacter</taxon>
    </lineage>
</organism>
<dbReference type="EMBL" id="JAPDDR010000008">
    <property type="protein sequence ID" value="MCW1914989.1"/>
    <property type="molecule type" value="Genomic_DNA"/>
</dbReference>
<dbReference type="RefSeq" id="WP_264514531.1">
    <property type="nucleotide sequence ID" value="NZ_JAPDDR010000008.1"/>
</dbReference>
<reference evidence="2" key="1">
    <citation type="submission" date="2022-10" db="EMBL/GenBank/DDBJ databases">
        <title>Luteolibacter sp. GHJ8, whole genome shotgun sequencing project.</title>
        <authorList>
            <person name="Zhao G."/>
            <person name="Shen L."/>
        </authorList>
    </citation>
    <scope>NUCLEOTIDE SEQUENCE</scope>
    <source>
        <strain evidence="2">GHJ8</strain>
    </source>
</reference>
<evidence type="ECO:0000313" key="2">
    <source>
        <dbReference type="EMBL" id="MCW1914989.1"/>
    </source>
</evidence>
<evidence type="ECO:0000313" key="3">
    <source>
        <dbReference type="Proteomes" id="UP001165653"/>
    </source>
</evidence>
<accession>A0ABT3G552</accession>
<proteinExistence type="predicted"/>
<evidence type="ECO:0000256" key="1">
    <source>
        <dbReference type="SAM" id="MobiDB-lite"/>
    </source>
</evidence>
<protein>
    <submittedName>
        <fullName evidence="2">Uncharacterized protein</fullName>
    </submittedName>
</protein>
<gene>
    <name evidence="2" type="ORF">OJ996_15480</name>
</gene>
<keyword evidence="3" id="KW-1185">Reference proteome</keyword>
<feature type="region of interest" description="Disordered" evidence="1">
    <location>
        <begin position="96"/>
        <end position="128"/>
    </location>
</feature>
<dbReference type="Proteomes" id="UP001165653">
    <property type="component" value="Unassembled WGS sequence"/>
</dbReference>
<comment type="caution">
    <text evidence="2">The sequence shown here is derived from an EMBL/GenBank/DDBJ whole genome shotgun (WGS) entry which is preliminary data.</text>
</comment>
<name>A0ABT3G552_9BACT</name>